<evidence type="ECO:0000313" key="1">
    <source>
        <dbReference type="EMBL" id="KKM86506.1"/>
    </source>
</evidence>
<name>A0A0F9LH86_9ZZZZ</name>
<sequence>MSEATVPIDTKCCFSCRCGGGCRFAQAAVNRANAHDALVAALERIVTGLEADDHYCCHHARLGRDDHTEDCYVEVARAALEEAKP</sequence>
<proteinExistence type="predicted"/>
<protein>
    <submittedName>
        <fullName evidence="1">Uncharacterized protein</fullName>
    </submittedName>
</protein>
<dbReference type="AlphaFoldDB" id="A0A0F9LH86"/>
<comment type="caution">
    <text evidence="1">The sequence shown here is derived from an EMBL/GenBank/DDBJ whole genome shotgun (WGS) entry which is preliminary data.</text>
</comment>
<gene>
    <name evidence="1" type="ORF">LCGC14_1278290</name>
</gene>
<organism evidence="1">
    <name type="scientific">marine sediment metagenome</name>
    <dbReference type="NCBI Taxonomy" id="412755"/>
    <lineage>
        <taxon>unclassified sequences</taxon>
        <taxon>metagenomes</taxon>
        <taxon>ecological metagenomes</taxon>
    </lineage>
</organism>
<reference evidence="1" key="1">
    <citation type="journal article" date="2015" name="Nature">
        <title>Complex archaea that bridge the gap between prokaryotes and eukaryotes.</title>
        <authorList>
            <person name="Spang A."/>
            <person name="Saw J.H."/>
            <person name="Jorgensen S.L."/>
            <person name="Zaremba-Niedzwiedzka K."/>
            <person name="Martijn J."/>
            <person name="Lind A.E."/>
            <person name="van Eijk R."/>
            <person name="Schleper C."/>
            <person name="Guy L."/>
            <person name="Ettema T.J."/>
        </authorList>
    </citation>
    <scope>NUCLEOTIDE SEQUENCE</scope>
</reference>
<dbReference type="EMBL" id="LAZR01007245">
    <property type="protein sequence ID" value="KKM86506.1"/>
    <property type="molecule type" value="Genomic_DNA"/>
</dbReference>
<accession>A0A0F9LH86</accession>